<comment type="subcellular location">
    <subcellularLocation>
        <location evidence="1">Cell envelope</location>
    </subcellularLocation>
</comment>
<evidence type="ECO:0000313" key="5">
    <source>
        <dbReference type="Proteomes" id="UP000537141"/>
    </source>
</evidence>
<sequence length="385" mass="43676">MNKLLLAFVTLCLIACEPVPSTQVKQEDVEIIIKANGELESKNTALIAPPSVSRMWQFQIKKLIPENTKVTKGQILVSFDDKKVADSLIQQKGELEQAQKELENKKIKETEKEQELVLTLAERKMQYDKAKRIAEIVDHSRSENERKKREIDFTIANNDWMLAKQKLAYHRKNTALNLKLAEGKVNRLTAKVNDLKNDIERLKVKAPIDGMVIYRSNWNGEKPAEGENVNFGQPVLEISVVEDMQLKAQILEPDSGLIMKGQRVKITLDGTQELVTWGKITSLGKVFRDKTNQDRKRIFDAIIEFDNIDSKVMRPGMTARIEIIAKTLNDVLTLPVDTVNTIDNVHYVERIDTFGHTQIRVEVADVTGNKIIIKEGLQQGDVVAL</sequence>
<dbReference type="GO" id="GO:0030313">
    <property type="term" value="C:cell envelope"/>
    <property type="evidence" value="ECO:0007669"/>
    <property type="project" value="UniProtKB-SubCell"/>
</dbReference>
<name>A0A7X0NJ33_9GAMM</name>
<dbReference type="Proteomes" id="UP000537141">
    <property type="component" value="Unassembled WGS sequence"/>
</dbReference>
<evidence type="ECO:0000256" key="1">
    <source>
        <dbReference type="ARBA" id="ARBA00004196"/>
    </source>
</evidence>
<evidence type="ECO:0000256" key="3">
    <source>
        <dbReference type="SAM" id="Coils"/>
    </source>
</evidence>
<dbReference type="PANTHER" id="PTHR32347">
    <property type="entry name" value="EFFLUX SYSTEM COMPONENT YKNX-RELATED"/>
    <property type="match status" value="1"/>
</dbReference>
<dbReference type="InterPro" id="IPR050465">
    <property type="entry name" value="UPF0194_transport"/>
</dbReference>
<comment type="caution">
    <text evidence="4">The sequence shown here is derived from an EMBL/GenBank/DDBJ whole genome shotgun (WGS) entry which is preliminary data.</text>
</comment>
<keyword evidence="5" id="KW-1185">Reference proteome</keyword>
<feature type="coiled-coil region" evidence="3">
    <location>
        <begin position="85"/>
        <end position="115"/>
    </location>
</feature>
<dbReference type="Gene3D" id="2.40.30.170">
    <property type="match status" value="1"/>
</dbReference>
<evidence type="ECO:0000256" key="2">
    <source>
        <dbReference type="ARBA" id="ARBA00023054"/>
    </source>
</evidence>
<dbReference type="AlphaFoldDB" id="A0A7X0NJ33"/>
<organism evidence="4 5">
    <name type="scientific">Thalassotalea piscium</name>
    <dbReference type="NCBI Taxonomy" id="1230533"/>
    <lineage>
        <taxon>Bacteria</taxon>
        <taxon>Pseudomonadati</taxon>
        <taxon>Pseudomonadota</taxon>
        <taxon>Gammaproteobacteria</taxon>
        <taxon>Alteromonadales</taxon>
        <taxon>Colwelliaceae</taxon>
        <taxon>Thalassotalea</taxon>
    </lineage>
</organism>
<gene>
    <name evidence="4" type="ORF">HNQ55_002750</name>
</gene>
<feature type="coiled-coil region" evidence="3">
    <location>
        <begin position="178"/>
        <end position="205"/>
    </location>
</feature>
<accession>A0A7X0NJ33</accession>
<evidence type="ECO:0000313" key="4">
    <source>
        <dbReference type="EMBL" id="MBB6544221.1"/>
    </source>
</evidence>
<protein>
    <submittedName>
        <fullName evidence="4">HlyD family secretion protein</fullName>
    </submittedName>
</protein>
<keyword evidence="2 3" id="KW-0175">Coiled coil</keyword>
<dbReference type="EMBL" id="JACHHU010000026">
    <property type="protein sequence ID" value="MBB6544221.1"/>
    <property type="molecule type" value="Genomic_DNA"/>
</dbReference>
<dbReference type="RefSeq" id="WP_184425144.1">
    <property type="nucleotide sequence ID" value="NZ_AP027362.1"/>
</dbReference>
<reference evidence="4 5" key="1">
    <citation type="submission" date="2020-08" db="EMBL/GenBank/DDBJ databases">
        <title>Genomic Encyclopedia of Type Strains, Phase IV (KMG-IV): sequencing the most valuable type-strain genomes for metagenomic binning, comparative biology and taxonomic classification.</title>
        <authorList>
            <person name="Goeker M."/>
        </authorList>
    </citation>
    <scope>NUCLEOTIDE SEQUENCE [LARGE SCALE GENOMIC DNA]</scope>
    <source>
        <strain evidence="4 5">DSM 26287</strain>
    </source>
</reference>
<proteinExistence type="predicted"/>